<evidence type="ECO:0000313" key="2">
    <source>
        <dbReference type="Proteomes" id="UP000429980"/>
    </source>
</evidence>
<name>A0ABY3FWL4_9BACI</name>
<keyword evidence="2" id="KW-1185">Reference proteome</keyword>
<organism evidence="1 2">
    <name type="scientific">Bacillus paralicheniformis</name>
    <dbReference type="NCBI Taxonomy" id="1648923"/>
    <lineage>
        <taxon>Bacteria</taxon>
        <taxon>Bacillati</taxon>
        <taxon>Bacillota</taxon>
        <taxon>Bacilli</taxon>
        <taxon>Bacillales</taxon>
        <taxon>Bacillaceae</taxon>
        <taxon>Bacillus</taxon>
    </lineage>
</organism>
<protein>
    <submittedName>
        <fullName evidence="1">Uncharacterized protein</fullName>
    </submittedName>
</protein>
<dbReference type="EMBL" id="NILF01000033">
    <property type="protein sequence ID" value="TWL39526.1"/>
    <property type="molecule type" value="Genomic_DNA"/>
</dbReference>
<sequence>MGMPKYKIYYGVGGTINGITKDNEAYEYENYQEALNIARQQACEAFESYERMCGVTSIEERIEQDGLTEEEAAVEYNEDVESWIEYGADEVE</sequence>
<dbReference type="Proteomes" id="UP000429980">
    <property type="component" value="Unassembled WGS sequence"/>
</dbReference>
<gene>
    <name evidence="1" type="ORF">CHCC15381_4092</name>
</gene>
<proteinExistence type="predicted"/>
<accession>A0ABY3FWL4</accession>
<comment type="caution">
    <text evidence="1">The sequence shown here is derived from an EMBL/GenBank/DDBJ whole genome shotgun (WGS) entry which is preliminary data.</text>
</comment>
<evidence type="ECO:0000313" key="1">
    <source>
        <dbReference type="EMBL" id="TWL39526.1"/>
    </source>
</evidence>
<reference evidence="1 2" key="1">
    <citation type="submission" date="2019-06" db="EMBL/GenBank/DDBJ databases">
        <title>Genome sequence analysis of &gt;100 Bacillus licheniformis strains suggests intrinsic resistance to this species.</title>
        <authorList>
            <person name="Wels M."/>
            <person name="Siezen R.J."/>
            <person name="Johansen E."/>
            <person name="Stuer-Lauridsen B."/>
            <person name="Bjerre K."/>
            <person name="Nielsen B.K.K."/>
        </authorList>
    </citation>
    <scope>NUCLEOTIDE SEQUENCE [LARGE SCALE GENOMIC DNA]</scope>
    <source>
        <strain evidence="1 2">BAC-15381</strain>
    </source>
</reference>